<dbReference type="PRINTS" id="PR00105">
    <property type="entry name" value="C5METTRFRASE"/>
</dbReference>
<keyword evidence="1 7" id="KW-0489">Methyltransferase</keyword>
<comment type="similarity">
    <text evidence="7 8">Belongs to the class I-like SAM-binding methyltransferase superfamily. C5-methyltransferase family.</text>
</comment>
<sequence>MAEIISEIIEEIVVKKMQSKTDPEEPLPSKSLGVVEFYSGIGGWHYAIRETGLNLKILAAVDINTTANQVYKHNFPNTKVLQRNILGLSAQELDSFLANLFTLSPPCQPFTRQGKNEDDIDYRTDSFFHLMGILSAMQKPPQYIMMENVKGFELSRTRGHFVHVLKELGYTFQEYLISPKQFGIPNSRLRYYLLARLSPRNFKAAPLQDTVEHLKYYIPTSFHDIHLKCDISSYLDDLSEIDVQQFLVPDRILEKYAQGLDIVSAKSHSSCCFTRGYYHYAVGTGSVLHHDCSVDLALAYQCYAEQKNNCDGIKSLKELKLRYFTPQEVAKLMSFPASHTFPTSVSNKQCYKLLGNSVNVFVVATLLCYLCSQ</sequence>
<dbReference type="AlphaFoldDB" id="A0A1X7U0G0"/>
<dbReference type="InterPro" id="IPR050750">
    <property type="entry name" value="C5-MTase"/>
</dbReference>
<dbReference type="STRING" id="400682.A0A1X7U0G0"/>
<keyword evidence="2 7" id="KW-0808">Transferase</keyword>
<dbReference type="InterPro" id="IPR001525">
    <property type="entry name" value="C5_MeTfrase"/>
</dbReference>
<keyword evidence="3 7" id="KW-0949">S-adenosyl-L-methionine</keyword>
<dbReference type="PROSITE" id="PS51679">
    <property type="entry name" value="SAM_MT_C5"/>
    <property type="match status" value="1"/>
</dbReference>
<dbReference type="EnsemblMetazoa" id="Aqu2.1.21062_001">
    <property type="protein sequence ID" value="Aqu2.1.21062_001"/>
    <property type="gene ID" value="Aqu2.1.21062"/>
</dbReference>
<evidence type="ECO:0000256" key="1">
    <source>
        <dbReference type="ARBA" id="ARBA00022603"/>
    </source>
</evidence>
<evidence type="ECO:0000256" key="4">
    <source>
        <dbReference type="ARBA" id="ARBA00039081"/>
    </source>
</evidence>
<dbReference type="NCBIfam" id="TIGR00675">
    <property type="entry name" value="dcm"/>
    <property type="match status" value="1"/>
</dbReference>
<name>A0A1X7U0G0_AMPQE</name>
<dbReference type="OrthoDB" id="414133at2759"/>
<dbReference type="EC" id="2.1.1.204" evidence="4"/>
<evidence type="ECO:0000256" key="7">
    <source>
        <dbReference type="PROSITE-ProRule" id="PRU01016"/>
    </source>
</evidence>
<dbReference type="PANTHER" id="PTHR46098">
    <property type="entry name" value="TRNA (CYTOSINE(38)-C(5))-METHYLTRANSFERASE"/>
    <property type="match status" value="1"/>
</dbReference>
<dbReference type="SUPFAM" id="SSF53335">
    <property type="entry name" value="S-adenosyl-L-methionine-dependent methyltransferases"/>
    <property type="match status" value="1"/>
</dbReference>
<dbReference type="GO" id="GO:0008168">
    <property type="term" value="F:methyltransferase activity"/>
    <property type="evidence" value="ECO:0007669"/>
    <property type="project" value="UniProtKB-KW"/>
</dbReference>
<dbReference type="Gene3D" id="3.40.50.150">
    <property type="entry name" value="Vaccinia Virus protein VP39"/>
    <property type="match status" value="1"/>
</dbReference>
<proteinExistence type="inferred from homology"/>
<dbReference type="Gene3D" id="3.90.120.10">
    <property type="entry name" value="DNA Methylase, subunit A, domain 2"/>
    <property type="match status" value="1"/>
</dbReference>
<dbReference type="Pfam" id="PF00145">
    <property type="entry name" value="DNA_methylase"/>
    <property type="match status" value="1"/>
</dbReference>
<dbReference type="OMA" id="HYAFKYA"/>
<dbReference type="eggNOG" id="KOG0919">
    <property type="taxonomic scope" value="Eukaryota"/>
</dbReference>
<evidence type="ECO:0000313" key="9">
    <source>
        <dbReference type="EnsemblMetazoa" id="Aqu2.1.21062_001"/>
    </source>
</evidence>
<dbReference type="PANTHER" id="PTHR46098:SF1">
    <property type="entry name" value="TRNA (CYTOSINE(38)-C(5))-METHYLTRANSFERASE"/>
    <property type="match status" value="1"/>
</dbReference>
<evidence type="ECO:0000256" key="5">
    <source>
        <dbReference type="ARBA" id="ARBA00039681"/>
    </source>
</evidence>
<evidence type="ECO:0000256" key="3">
    <source>
        <dbReference type="ARBA" id="ARBA00022691"/>
    </source>
</evidence>
<dbReference type="InterPro" id="IPR029063">
    <property type="entry name" value="SAM-dependent_MTases_sf"/>
</dbReference>
<reference evidence="9" key="1">
    <citation type="submission" date="2017-05" db="UniProtKB">
        <authorList>
            <consortium name="EnsemblMetazoa"/>
        </authorList>
    </citation>
    <scope>IDENTIFICATION</scope>
</reference>
<dbReference type="GO" id="GO:0005634">
    <property type="term" value="C:nucleus"/>
    <property type="evidence" value="ECO:0007669"/>
    <property type="project" value="TreeGrafter"/>
</dbReference>
<dbReference type="GO" id="GO:0032259">
    <property type="term" value="P:methylation"/>
    <property type="evidence" value="ECO:0007669"/>
    <property type="project" value="UniProtKB-KW"/>
</dbReference>
<feature type="active site" evidence="7">
    <location>
        <position position="107"/>
    </location>
</feature>
<evidence type="ECO:0000256" key="2">
    <source>
        <dbReference type="ARBA" id="ARBA00022679"/>
    </source>
</evidence>
<organism evidence="9">
    <name type="scientific">Amphimedon queenslandica</name>
    <name type="common">Sponge</name>
    <dbReference type="NCBI Taxonomy" id="400682"/>
    <lineage>
        <taxon>Eukaryota</taxon>
        <taxon>Metazoa</taxon>
        <taxon>Porifera</taxon>
        <taxon>Demospongiae</taxon>
        <taxon>Heteroscleromorpha</taxon>
        <taxon>Haplosclerida</taxon>
        <taxon>Niphatidae</taxon>
        <taxon>Amphimedon</taxon>
    </lineage>
</organism>
<evidence type="ECO:0000256" key="8">
    <source>
        <dbReference type="RuleBase" id="RU000416"/>
    </source>
</evidence>
<evidence type="ECO:0000256" key="6">
    <source>
        <dbReference type="ARBA" id="ARBA00042810"/>
    </source>
</evidence>
<dbReference type="InParanoid" id="A0A1X7U0G0"/>
<protein>
    <recommendedName>
        <fullName evidence="5">tRNA (cytosine(38)-C(5))-methyltransferase</fullName>
        <ecNumber evidence="4">2.1.1.204</ecNumber>
    </recommendedName>
    <alternativeName>
        <fullName evidence="6">DNA (cytosine-5)-methyltransferase-like protein 2</fullName>
    </alternativeName>
</protein>
<dbReference type="InterPro" id="IPR031303">
    <property type="entry name" value="C5_meth_CS"/>
</dbReference>
<accession>A0A1X7U0G0</accession>
<dbReference type="PROSITE" id="PS00095">
    <property type="entry name" value="C5_MTASE_2"/>
    <property type="match status" value="1"/>
</dbReference>